<dbReference type="AlphaFoldDB" id="X1SWQ5"/>
<reference evidence="1" key="1">
    <citation type="journal article" date="2014" name="Front. Microbiol.">
        <title>High frequency of phylogenetically diverse reductive dehalogenase-homologous genes in deep subseafloor sedimentary metagenomes.</title>
        <authorList>
            <person name="Kawai M."/>
            <person name="Futagami T."/>
            <person name="Toyoda A."/>
            <person name="Takaki Y."/>
            <person name="Nishi S."/>
            <person name="Hori S."/>
            <person name="Arai W."/>
            <person name="Tsubouchi T."/>
            <person name="Morono Y."/>
            <person name="Uchiyama I."/>
            <person name="Ito T."/>
            <person name="Fujiyama A."/>
            <person name="Inagaki F."/>
            <person name="Takami H."/>
        </authorList>
    </citation>
    <scope>NUCLEOTIDE SEQUENCE</scope>
    <source>
        <strain evidence="1">Expedition CK06-06</strain>
    </source>
</reference>
<sequence>MREAIGHLRKALAELDECNKPIYDLPHSEKRVMLYAMLSNAYNLIGSAACVLEREEEETCEKS</sequence>
<protein>
    <submittedName>
        <fullName evidence="1">Uncharacterized protein</fullName>
    </submittedName>
</protein>
<name>X1SWQ5_9ZZZZ</name>
<accession>X1SWQ5</accession>
<comment type="caution">
    <text evidence="1">The sequence shown here is derived from an EMBL/GenBank/DDBJ whole genome shotgun (WGS) entry which is preliminary data.</text>
</comment>
<evidence type="ECO:0000313" key="1">
    <source>
        <dbReference type="EMBL" id="GAI72254.1"/>
    </source>
</evidence>
<proteinExistence type="predicted"/>
<organism evidence="1">
    <name type="scientific">marine sediment metagenome</name>
    <dbReference type="NCBI Taxonomy" id="412755"/>
    <lineage>
        <taxon>unclassified sequences</taxon>
        <taxon>metagenomes</taxon>
        <taxon>ecological metagenomes</taxon>
    </lineage>
</organism>
<dbReference type="EMBL" id="BARW01001125">
    <property type="protein sequence ID" value="GAI72254.1"/>
    <property type="molecule type" value="Genomic_DNA"/>
</dbReference>
<gene>
    <name evidence="1" type="ORF">S12H4_03838</name>
</gene>